<organism evidence="8 9">
    <name type="scientific">Glaciimonas immobilis</name>
    <dbReference type="NCBI Taxonomy" id="728004"/>
    <lineage>
        <taxon>Bacteria</taxon>
        <taxon>Pseudomonadati</taxon>
        <taxon>Pseudomonadota</taxon>
        <taxon>Betaproteobacteria</taxon>
        <taxon>Burkholderiales</taxon>
        <taxon>Oxalobacteraceae</taxon>
        <taxon>Glaciimonas</taxon>
    </lineage>
</organism>
<feature type="domain" description="Replication gene A protein-like" evidence="7">
    <location>
        <begin position="125"/>
        <end position="385"/>
    </location>
</feature>
<proteinExistence type="inferred from homology"/>
<comment type="function">
    <text evidence="1">Possible endonuclease which induces a single-strand cut and initiates DNA replication.</text>
</comment>
<gene>
    <name evidence="8" type="ORF">HNR39_000459</name>
</gene>
<name>A0A840RQ87_9BURK</name>
<evidence type="ECO:0000256" key="4">
    <source>
        <dbReference type="ARBA" id="ARBA00022722"/>
    </source>
</evidence>
<dbReference type="EMBL" id="JACHHQ010000001">
    <property type="protein sequence ID" value="MBB5198649.1"/>
    <property type="molecule type" value="Genomic_DNA"/>
</dbReference>
<dbReference type="GO" id="GO:0004519">
    <property type="term" value="F:endonuclease activity"/>
    <property type="evidence" value="ECO:0007669"/>
    <property type="project" value="UniProtKB-KW"/>
</dbReference>
<accession>A0A840RQ87</accession>
<reference evidence="8 9" key="1">
    <citation type="submission" date="2020-08" db="EMBL/GenBank/DDBJ databases">
        <title>Genomic Encyclopedia of Type Strains, Phase IV (KMG-IV): sequencing the most valuable type-strain genomes for metagenomic binning, comparative biology and taxonomic classification.</title>
        <authorList>
            <person name="Goeker M."/>
        </authorList>
    </citation>
    <scope>NUCLEOTIDE SEQUENCE [LARGE SCALE GENOMIC DNA]</scope>
    <source>
        <strain evidence="8 9">DSM 23240</strain>
    </source>
</reference>
<dbReference type="RefSeq" id="WP_168052751.1">
    <property type="nucleotide sequence ID" value="NZ_JAAOZT010000002.1"/>
</dbReference>
<evidence type="ECO:0000256" key="3">
    <source>
        <dbReference type="ARBA" id="ARBA00022705"/>
    </source>
</evidence>
<evidence type="ECO:0000313" key="9">
    <source>
        <dbReference type="Proteomes" id="UP000571084"/>
    </source>
</evidence>
<comment type="caution">
    <text evidence="8">The sequence shown here is derived from an EMBL/GenBank/DDBJ whole genome shotgun (WGS) entry which is preliminary data.</text>
</comment>
<keyword evidence="6" id="KW-0378">Hydrolase</keyword>
<dbReference type="GO" id="GO:0016787">
    <property type="term" value="F:hydrolase activity"/>
    <property type="evidence" value="ECO:0007669"/>
    <property type="project" value="UniProtKB-KW"/>
</dbReference>
<sequence>MRSKRVVLPLRQRHLSFLQSERFAPELARLPYKWRRRVIGLALDKMAWSSWYKIYESLATTLVREFAERYVPAGVDLSQHDADIVATAKKAAAHVVSALWGAQSDLHALQIIQCECTEYGIDPPAFEALKDVIARAVNPHWWRAQLRKRVGRAFEAGNIRLGYVHYRGEPYASNDTVINRQAQNRRNVLALEGQKLENELGQQFTLAELAGTTTANKAIRRGELMLRLNGFETIAKEVGDEGLFITWTCPSRFHATLHCGKPNPKYSGATPREANEYLQDLTARFRAAMARRGLALYGFRIAEPHHDATPHWHMLLFVRTTAKFKTPHIHDVANRVTRLMKRYAWAANRGEPGAFARRLKVERIDWRKGSAAGYIAKYVSKNIDGAHVGDHKTKDGYVVVTDCVGDQELVPSARIDAWAACWGIRQFQQWGGAPVTVWRELRRIKEEMVNEAPAPMRRAWNAAQKIEGEKRADFAEYLRVQGGPVIPRKNLIITLAKDLTTCIGRYGETIKSTPYGVHCAALFGVVFKSVRHIWTPVPSDTTACDGAAVALPRTRVNNCTHPAVPLREKQPDWSFPDVNKFPQEAKSALIAAWAALNACPYPRIFDEPKETP</sequence>
<dbReference type="InterPro" id="IPR008766">
    <property type="entry name" value="Replication_gene_A-like"/>
</dbReference>
<comment type="similarity">
    <text evidence="2">Belongs to the phage GPA family.</text>
</comment>
<keyword evidence="4" id="KW-0540">Nuclease</keyword>
<protein>
    <recommendedName>
        <fullName evidence="7">Replication gene A protein-like domain-containing protein</fullName>
    </recommendedName>
</protein>
<keyword evidence="9" id="KW-1185">Reference proteome</keyword>
<evidence type="ECO:0000256" key="1">
    <source>
        <dbReference type="ARBA" id="ARBA00003293"/>
    </source>
</evidence>
<dbReference type="GO" id="GO:0006260">
    <property type="term" value="P:DNA replication"/>
    <property type="evidence" value="ECO:0007669"/>
    <property type="project" value="UniProtKB-KW"/>
</dbReference>
<evidence type="ECO:0000313" key="8">
    <source>
        <dbReference type="EMBL" id="MBB5198649.1"/>
    </source>
</evidence>
<keyword evidence="5" id="KW-0255">Endonuclease</keyword>
<dbReference type="Pfam" id="PF05840">
    <property type="entry name" value="Phage_GPA"/>
    <property type="match status" value="1"/>
</dbReference>
<keyword evidence="3" id="KW-0235">DNA replication</keyword>
<evidence type="ECO:0000256" key="6">
    <source>
        <dbReference type="ARBA" id="ARBA00022801"/>
    </source>
</evidence>
<evidence type="ECO:0000256" key="5">
    <source>
        <dbReference type="ARBA" id="ARBA00022759"/>
    </source>
</evidence>
<dbReference type="Proteomes" id="UP000571084">
    <property type="component" value="Unassembled WGS sequence"/>
</dbReference>
<evidence type="ECO:0000256" key="2">
    <source>
        <dbReference type="ARBA" id="ARBA00009260"/>
    </source>
</evidence>
<dbReference type="AlphaFoldDB" id="A0A840RQ87"/>
<evidence type="ECO:0000259" key="7">
    <source>
        <dbReference type="Pfam" id="PF05840"/>
    </source>
</evidence>